<dbReference type="InterPro" id="IPR009286">
    <property type="entry name" value="Ins_P5_2-kin"/>
</dbReference>
<dbReference type="EC" id="2.7.1.158" evidence="2 7"/>
<accession>A0AAV4R5W4</accession>
<evidence type="ECO:0000256" key="5">
    <source>
        <dbReference type="ARBA" id="ARBA00022777"/>
    </source>
</evidence>
<evidence type="ECO:0000313" key="9">
    <source>
        <dbReference type="Proteomes" id="UP001054837"/>
    </source>
</evidence>
<dbReference type="PANTHER" id="PTHR14456:SF2">
    <property type="entry name" value="INOSITOL-PENTAKISPHOSPHATE 2-KINASE"/>
    <property type="match status" value="1"/>
</dbReference>
<gene>
    <name evidence="8" type="ORF">CDAR_170432</name>
</gene>
<proteinExistence type="inferred from homology"/>
<evidence type="ECO:0000256" key="1">
    <source>
        <dbReference type="ARBA" id="ARBA00007229"/>
    </source>
</evidence>
<comment type="function">
    <text evidence="7">Phosphorylates Ins(1,3,4,5,6)P5 at position 2 to form Ins(1,2,3,4,5,6)P6 (InsP6 or phytate).</text>
</comment>
<dbReference type="EMBL" id="BPLQ01005701">
    <property type="protein sequence ID" value="GIY16439.1"/>
    <property type="molecule type" value="Genomic_DNA"/>
</dbReference>
<evidence type="ECO:0000313" key="8">
    <source>
        <dbReference type="EMBL" id="GIY16439.1"/>
    </source>
</evidence>
<keyword evidence="9" id="KW-1185">Reference proteome</keyword>
<dbReference type="InterPro" id="IPR043001">
    <property type="entry name" value="IP5_2-K_N_lobe"/>
</dbReference>
<dbReference type="Pfam" id="PF06090">
    <property type="entry name" value="Ins_P5_2-kin"/>
    <property type="match status" value="1"/>
</dbReference>
<evidence type="ECO:0000256" key="7">
    <source>
        <dbReference type="RuleBase" id="RU364126"/>
    </source>
</evidence>
<keyword evidence="4 7" id="KW-0547">Nucleotide-binding</keyword>
<keyword evidence="3 7" id="KW-0808">Transferase</keyword>
<dbReference type="AlphaFoldDB" id="A0AAV4R5W4"/>
<comment type="domain">
    <text evidence="7">The EXKPK motif is conserved in inositol-pentakisphosphate 2-kinases of both family 1 and 2.</text>
</comment>
<sequence length="147" mass="16729">MHLIITPENSSYRGEGNAGLVISLKKEEKVIRLEKQNASTEYEAANCLEEQHQKCENQIAMVKNVMKSLLGENLVNCPTLVFIHKDDIKTLNNLFSSLRPKYRIHRIVKEENSYVLMLPDYCTLPPDLKVYPSVGPVISVEIKFLVA</sequence>
<dbReference type="Gene3D" id="3.30.200.110">
    <property type="entry name" value="Inositol-pentakisphosphate 2-kinase, N-lobe"/>
    <property type="match status" value="1"/>
</dbReference>
<dbReference type="PANTHER" id="PTHR14456">
    <property type="entry name" value="INOSITOL POLYPHOSPHATE KINASE 1"/>
    <property type="match status" value="1"/>
</dbReference>
<keyword evidence="6 7" id="KW-0067">ATP-binding</keyword>
<comment type="catalytic activity">
    <reaction evidence="7">
        <text>1D-myo-inositol 1,3,4,5,6-pentakisphosphate + ATP = 1D-myo-inositol hexakisphosphate + ADP + H(+)</text>
        <dbReference type="Rhea" id="RHEA:20313"/>
        <dbReference type="ChEBI" id="CHEBI:15378"/>
        <dbReference type="ChEBI" id="CHEBI:30616"/>
        <dbReference type="ChEBI" id="CHEBI:57733"/>
        <dbReference type="ChEBI" id="CHEBI:58130"/>
        <dbReference type="ChEBI" id="CHEBI:456216"/>
        <dbReference type="EC" id="2.7.1.158"/>
    </reaction>
</comment>
<evidence type="ECO:0000256" key="3">
    <source>
        <dbReference type="ARBA" id="ARBA00022679"/>
    </source>
</evidence>
<protein>
    <recommendedName>
        <fullName evidence="2 7">Inositol-pentakisphosphate 2-kinase</fullName>
        <ecNumber evidence="2 7">2.7.1.158</ecNumber>
    </recommendedName>
</protein>
<reference evidence="8 9" key="1">
    <citation type="submission" date="2021-06" db="EMBL/GenBank/DDBJ databases">
        <title>Caerostris darwini draft genome.</title>
        <authorList>
            <person name="Kono N."/>
            <person name="Arakawa K."/>
        </authorList>
    </citation>
    <scope>NUCLEOTIDE SEQUENCE [LARGE SCALE GENOMIC DNA]</scope>
</reference>
<name>A0AAV4R5W4_9ARAC</name>
<dbReference type="GO" id="GO:0035299">
    <property type="term" value="F:inositol-1,3,4,5,6-pentakisphosphate 2-kinase activity"/>
    <property type="evidence" value="ECO:0007669"/>
    <property type="project" value="UniProtKB-EC"/>
</dbReference>
<evidence type="ECO:0000256" key="2">
    <source>
        <dbReference type="ARBA" id="ARBA00012023"/>
    </source>
</evidence>
<dbReference type="Proteomes" id="UP001054837">
    <property type="component" value="Unassembled WGS sequence"/>
</dbReference>
<keyword evidence="5 7" id="KW-0418">Kinase</keyword>
<dbReference type="GO" id="GO:0032958">
    <property type="term" value="P:inositol phosphate biosynthetic process"/>
    <property type="evidence" value="ECO:0007669"/>
    <property type="project" value="TreeGrafter"/>
</dbReference>
<organism evidence="8 9">
    <name type="scientific">Caerostris darwini</name>
    <dbReference type="NCBI Taxonomy" id="1538125"/>
    <lineage>
        <taxon>Eukaryota</taxon>
        <taxon>Metazoa</taxon>
        <taxon>Ecdysozoa</taxon>
        <taxon>Arthropoda</taxon>
        <taxon>Chelicerata</taxon>
        <taxon>Arachnida</taxon>
        <taxon>Araneae</taxon>
        <taxon>Araneomorphae</taxon>
        <taxon>Entelegynae</taxon>
        <taxon>Araneoidea</taxon>
        <taxon>Araneidae</taxon>
        <taxon>Caerostris</taxon>
    </lineage>
</organism>
<comment type="similarity">
    <text evidence="1">Belongs to the IPK1 type 2 family.</text>
</comment>
<evidence type="ECO:0000256" key="4">
    <source>
        <dbReference type="ARBA" id="ARBA00022741"/>
    </source>
</evidence>
<comment type="caution">
    <text evidence="8">The sequence shown here is derived from an EMBL/GenBank/DDBJ whole genome shotgun (WGS) entry which is preliminary data.</text>
</comment>
<dbReference type="GO" id="GO:0005634">
    <property type="term" value="C:nucleus"/>
    <property type="evidence" value="ECO:0007669"/>
    <property type="project" value="TreeGrafter"/>
</dbReference>
<evidence type="ECO:0000256" key="6">
    <source>
        <dbReference type="ARBA" id="ARBA00022840"/>
    </source>
</evidence>
<dbReference type="GO" id="GO:0005524">
    <property type="term" value="F:ATP binding"/>
    <property type="evidence" value="ECO:0007669"/>
    <property type="project" value="UniProtKB-KW"/>
</dbReference>